<comment type="cofactor">
    <cofactor evidence="1">
        <name>FAD</name>
        <dbReference type="ChEBI" id="CHEBI:57692"/>
    </cofactor>
</comment>
<dbReference type="AlphaFoldDB" id="A0A0B5DTM4"/>
<dbReference type="OrthoDB" id="9785276at2"/>
<dbReference type="GO" id="GO:0016614">
    <property type="term" value="F:oxidoreductase activity, acting on CH-OH group of donors"/>
    <property type="evidence" value="ECO:0007669"/>
    <property type="project" value="InterPro"/>
</dbReference>
<evidence type="ECO:0000313" key="9">
    <source>
        <dbReference type="Proteomes" id="UP000031521"/>
    </source>
</evidence>
<evidence type="ECO:0000313" key="8">
    <source>
        <dbReference type="EMBL" id="AJE46783.1"/>
    </source>
</evidence>
<evidence type="ECO:0000256" key="2">
    <source>
        <dbReference type="ARBA" id="ARBA00010790"/>
    </source>
</evidence>
<keyword evidence="3 5" id="KW-0285">Flavoprotein</keyword>
<organism evidence="8 9">
    <name type="scientific">Celeribacter indicus</name>
    <dbReference type="NCBI Taxonomy" id="1208324"/>
    <lineage>
        <taxon>Bacteria</taxon>
        <taxon>Pseudomonadati</taxon>
        <taxon>Pseudomonadota</taxon>
        <taxon>Alphaproteobacteria</taxon>
        <taxon>Rhodobacterales</taxon>
        <taxon>Roseobacteraceae</taxon>
        <taxon>Celeribacter</taxon>
    </lineage>
</organism>
<name>A0A0B5DTM4_9RHOB</name>
<dbReference type="NCBIfam" id="NF002550">
    <property type="entry name" value="PRK02106.1"/>
    <property type="match status" value="1"/>
</dbReference>
<dbReference type="PIRSF" id="PIRSF000137">
    <property type="entry name" value="Alcohol_oxidase"/>
    <property type="match status" value="1"/>
</dbReference>
<proteinExistence type="inferred from homology"/>
<dbReference type="EMBL" id="CP004393">
    <property type="protein sequence ID" value="AJE46783.1"/>
    <property type="molecule type" value="Genomic_DNA"/>
</dbReference>
<dbReference type="PANTHER" id="PTHR11552">
    <property type="entry name" value="GLUCOSE-METHANOL-CHOLINE GMC OXIDOREDUCTASE"/>
    <property type="match status" value="1"/>
</dbReference>
<evidence type="ECO:0000259" key="7">
    <source>
        <dbReference type="PROSITE" id="PS00624"/>
    </source>
</evidence>
<feature type="domain" description="Glucose-methanol-choline oxidoreductase N-terminal" evidence="7">
    <location>
        <begin position="253"/>
        <end position="267"/>
    </location>
</feature>
<evidence type="ECO:0000259" key="6">
    <source>
        <dbReference type="PROSITE" id="PS00623"/>
    </source>
</evidence>
<dbReference type="Pfam" id="PF00732">
    <property type="entry name" value="GMC_oxred_N"/>
    <property type="match status" value="1"/>
</dbReference>
<gene>
    <name evidence="8" type="ORF">P73_2068</name>
</gene>
<dbReference type="STRING" id="1208324.P73_2068"/>
<reference evidence="8 9" key="1">
    <citation type="journal article" date="2014" name="Int. J. Syst. Evol. Microbiol.">
        <title>Celeribacter indicus sp. nov., a polycyclic aromatic hydrocarbon-degrading bacterium from deep-sea sediment and reclassification of Huaishuia halophila as Celeribacter halophilus comb. nov.</title>
        <authorList>
            <person name="Lai Q."/>
            <person name="Cao J."/>
            <person name="Yuan J."/>
            <person name="Li F."/>
            <person name="Shao Z."/>
        </authorList>
    </citation>
    <scope>NUCLEOTIDE SEQUENCE [LARGE SCALE GENOMIC DNA]</scope>
    <source>
        <strain evidence="8">P73</strain>
    </source>
</reference>
<dbReference type="PROSITE" id="PS00623">
    <property type="entry name" value="GMC_OXRED_1"/>
    <property type="match status" value="1"/>
</dbReference>
<dbReference type="Gene3D" id="3.50.50.60">
    <property type="entry name" value="FAD/NAD(P)-binding domain"/>
    <property type="match status" value="1"/>
</dbReference>
<dbReference type="InterPro" id="IPR036188">
    <property type="entry name" value="FAD/NAD-bd_sf"/>
</dbReference>
<dbReference type="Pfam" id="PF05199">
    <property type="entry name" value="GMC_oxred_C"/>
    <property type="match status" value="1"/>
</dbReference>
<dbReference type="HOGENOM" id="CLU_002865_7_2_5"/>
<evidence type="ECO:0000256" key="3">
    <source>
        <dbReference type="ARBA" id="ARBA00022630"/>
    </source>
</evidence>
<protein>
    <submittedName>
        <fullName evidence="8">Glucose-methanol-choline oxidoreductase</fullName>
    </submittedName>
</protein>
<dbReference type="SUPFAM" id="SSF51905">
    <property type="entry name" value="FAD/NAD(P)-binding domain"/>
    <property type="match status" value="1"/>
</dbReference>
<sequence length="550" mass="59969">MLDCDYLIIGAGSAGCVLANRLSEDPEAKVMLLEAGPRDTSPWIKLPAGMKKVFYGKKYNWGFESEPEPNLHNRRIPMARGKGLGGSSSINGMLYVRGDPSDYDNWAQMGNRGWSYEDVLPYFRKLENYRYGEDPERGTGGPLEISRVSFREPLTQVFLDAAVAEGYRFNPDYNSGAQEGFGHIQVTQKGGQRWSAAHGYLHPVRNRPNLEVLTDTLALRLEFDGARCVGALCERAGQEVKISARAEVILAAGAAQSPQLLELSGIGDPEVLSAAGIDVFRARPGVGANFQDHFTLNVPFRVKQRVTINDKARGLPLMAEAVRYALTRQGVLSVPIAFALGFVKTRPDLVAPDLQFYFCPLTFRPGTRDPESEPGMQIGFSLQRPRSAGTIHVASGDPHAPPRIRTNFLADAEDRRVVVEGFRIARRIAGNPLFDPYRAHEINPGEAVQGDDELLDYARRTGVTSFHISGTCRMGEDAMAVVDDQLRVHGVEGLRVVDASIMPKLVSGNTNGPVIMIAEKAADMIKAAARGGAPERRGLAGGPDTKIATV</sequence>
<dbReference type="KEGG" id="cid:P73_2068"/>
<evidence type="ECO:0000256" key="1">
    <source>
        <dbReference type="ARBA" id="ARBA00001974"/>
    </source>
</evidence>
<dbReference type="Gene3D" id="3.30.560.10">
    <property type="entry name" value="Glucose Oxidase, domain 3"/>
    <property type="match status" value="1"/>
</dbReference>
<evidence type="ECO:0000256" key="5">
    <source>
        <dbReference type="RuleBase" id="RU003968"/>
    </source>
</evidence>
<dbReference type="InterPro" id="IPR007867">
    <property type="entry name" value="GMC_OxRtase_C"/>
</dbReference>
<dbReference type="InterPro" id="IPR000172">
    <property type="entry name" value="GMC_OxRdtase_N"/>
</dbReference>
<dbReference type="RefSeq" id="WP_052453160.1">
    <property type="nucleotide sequence ID" value="NZ_CP004393.1"/>
</dbReference>
<accession>A0A0B5DTM4</accession>
<comment type="similarity">
    <text evidence="2 5">Belongs to the GMC oxidoreductase family.</text>
</comment>
<dbReference type="GO" id="GO:0050660">
    <property type="term" value="F:flavin adenine dinucleotide binding"/>
    <property type="evidence" value="ECO:0007669"/>
    <property type="project" value="InterPro"/>
</dbReference>
<keyword evidence="4 5" id="KW-0274">FAD</keyword>
<dbReference type="PROSITE" id="PS00624">
    <property type="entry name" value="GMC_OXRED_2"/>
    <property type="match status" value="1"/>
</dbReference>
<dbReference type="PANTHER" id="PTHR11552:SF147">
    <property type="entry name" value="CHOLINE DEHYDROGENASE, MITOCHONDRIAL"/>
    <property type="match status" value="1"/>
</dbReference>
<dbReference type="InterPro" id="IPR012132">
    <property type="entry name" value="GMC_OxRdtase"/>
</dbReference>
<feature type="domain" description="Glucose-methanol-choline oxidoreductase N-terminal" evidence="6">
    <location>
        <begin position="81"/>
        <end position="104"/>
    </location>
</feature>
<evidence type="ECO:0000256" key="4">
    <source>
        <dbReference type="ARBA" id="ARBA00022827"/>
    </source>
</evidence>
<dbReference type="Proteomes" id="UP000031521">
    <property type="component" value="Chromosome"/>
</dbReference>
<dbReference type="SUPFAM" id="SSF54373">
    <property type="entry name" value="FAD-linked reductases, C-terminal domain"/>
    <property type="match status" value="1"/>
</dbReference>
<keyword evidence="9" id="KW-1185">Reference proteome</keyword>